<keyword evidence="5" id="KW-0067">ATP-binding</keyword>
<gene>
    <name evidence="11" type="ORF">ABXS05_30855</name>
</gene>
<dbReference type="InterPro" id="IPR036640">
    <property type="entry name" value="ABC1_TM_sf"/>
</dbReference>
<dbReference type="SMART" id="SM00382">
    <property type="entry name" value="AAA"/>
    <property type="match status" value="1"/>
</dbReference>
<accession>A0ABV3PX14</accession>
<evidence type="ECO:0000256" key="6">
    <source>
        <dbReference type="ARBA" id="ARBA00022989"/>
    </source>
</evidence>
<evidence type="ECO:0000256" key="5">
    <source>
        <dbReference type="ARBA" id="ARBA00022840"/>
    </source>
</evidence>
<feature type="transmembrane region" description="Helical" evidence="8">
    <location>
        <begin position="143"/>
        <end position="162"/>
    </location>
</feature>
<keyword evidence="6 8" id="KW-1133">Transmembrane helix</keyword>
<comment type="caution">
    <text evidence="11">The sequence shown here is derived from an EMBL/GenBank/DDBJ whole genome shotgun (WGS) entry which is preliminary data.</text>
</comment>
<evidence type="ECO:0000313" key="12">
    <source>
        <dbReference type="Proteomes" id="UP001555786"/>
    </source>
</evidence>
<evidence type="ECO:0000256" key="1">
    <source>
        <dbReference type="ARBA" id="ARBA00004651"/>
    </source>
</evidence>
<comment type="subcellular location">
    <subcellularLocation>
        <location evidence="1">Cell membrane</location>
        <topology evidence="1">Multi-pass membrane protein</topology>
    </subcellularLocation>
</comment>
<dbReference type="InterPro" id="IPR015856">
    <property type="entry name" value="ABC_transpr_CbiO/EcfA_su"/>
</dbReference>
<dbReference type="InterPro" id="IPR027417">
    <property type="entry name" value="P-loop_NTPase"/>
</dbReference>
<feature type="domain" description="ABC transmembrane type-1" evidence="10">
    <location>
        <begin position="36"/>
        <end position="307"/>
    </location>
</feature>
<evidence type="ECO:0000256" key="4">
    <source>
        <dbReference type="ARBA" id="ARBA00022741"/>
    </source>
</evidence>
<keyword evidence="7 8" id="KW-0472">Membrane</keyword>
<dbReference type="PROSITE" id="PS50893">
    <property type="entry name" value="ABC_TRANSPORTER_2"/>
    <property type="match status" value="1"/>
</dbReference>
<feature type="transmembrane region" description="Helical" evidence="8">
    <location>
        <begin position="34"/>
        <end position="56"/>
    </location>
</feature>
<keyword evidence="12" id="KW-1185">Reference proteome</keyword>
<evidence type="ECO:0000259" key="9">
    <source>
        <dbReference type="PROSITE" id="PS50893"/>
    </source>
</evidence>
<dbReference type="SUPFAM" id="SSF52540">
    <property type="entry name" value="P-loop containing nucleoside triphosphate hydrolases"/>
    <property type="match status" value="1"/>
</dbReference>
<dbReference type="NCBIfam" id="TIGR01194">
    <property type="entry name" value="cyc_pep_trnsptr"/>
    <property type="match status" value="1"/>
</dbReference>
<name>A0ABV3PX14_9HYPH</name>
<dbReference type="RefSeq" id="WP_367626551.1">
    <property type="nucleotide sequence ID" value="NZ_JBFNQD010000020.1"/>
</dbReference>
<feature type="transmembrane region" description="Helical" evidence="8">
    <location>
        <begin position="245"/>
        <end position="267"/>
    </location>
</feature>
<dbReference type="InterPro" id="IPR039421">
    <property type="entry name" value="Type_1_exporter"/>
</dbReference>
<dbReference type="PROSITE" id="PS50929">
    <property type="entry name" value="ABC_TM1F"/>
    <property type="match status" value="1"/>
</dbReference>
<organism evidence="11 12">
    <name type="scientific">Labrys neptuniae</name>
    <dbReference type="NCBI Taxonomy" id="376174"/>
    <lineage>
        <taxon>Bacteria</taxon>
        <taxon>Pseudomonadati</taxon>
        <taxon>Pseudomonadota</taxon>
        <taxon>Alphaproteobacteria</taxon>
        <taxon>Hyphomicrobiales</taxon>
        <taxon>Xanthobacteraceae</taxon>
        <taxon>Labrys</taxon>
    </lineage>
</organism>
<sequence>MTSSFDQTPSSASLIRSPQLVREILRLLQPFWKVILLTTVAGSAGGMAMAWALSVINGALVSAVSTQMLLGFAGLCALSLGGQLVAGVGNSMLGQKIVARLRQQICSRILRAPLSLVEQQKSDRLLAVLNGDIDKIAELGNHFAGYTTALAIVIGCLAYLLILSPPMLGLAMALGAIGWALNHAAMGHWVVHFDRARGLEDKLQKQYRSIIEGAKELRLNDARRRRIEYGGTDLTSHIARLNSRAFAIFWVVDTASIALVFVFVAAALALRPYLGIDGEAITGFVIVILFAKGPLEELASALPVFSQAKIAFGRVSTLAVTLDEADEKERSPNAPCFRQSLGLRNVRYAFASPDQHSDFDLDIPDLEIKRGEITFIVGGNGSGKTTLVKVLLGLYRPHAGALLLDGQAVAPADIRAYRNLFSGVFADYHLFDELVASPGSEERVNAWLHRFGLANVVDFERGAFSTTDLSTGQRKRLAFIHAVLEDRPILMLDEWAADQDPEYRALFYTTLLPELRSAGKTVIAISHDDRYFNVADRIIHLSRGRIVAIEPRGSQAGKHAEPA</sequence>
<keyword evidence="3 8" id="KW-0812">Transmembrane</keyword>
<evidence type="ECO:0000259" key="10">
    <source>
        <dbReference type="PROSITE" id="PS50929"/>
    </source>
</evidence>
<dbReference type="EMBL" id="JBFNQD010000020">
    <property type="protein sequence ID" value="MEW9309981.1"/>
    <property type="molecule type" value="Genomic_DNA"/>
</dbReference>
<dbReference type="InterPro" id="IPR003439">
    <property type="entry name" value="ABC_transporter-like_ATP-bd"/>
</dbReference>
<reference evidence="11 12" key="1">
    <citation type="submission" date="2024-07" db="EMBL/GenBank/DDBJ databases">
        <title>Description of Labrys sedimenti sp. nov., isolated from a diclofenac-degrading enrichment culture.</title>
        <authorList>
            <person name="Tancsics A."/>
            <person name="Csepanyi A."/>
        </authorList>
    </citation>
    <scope>NUCLEOTIDE SEQUENCE [LARGE SCALE GENOMIC DNA]</scope>
    <source>
        <strain evidence="11 12">LMG 23578</strain>
    </source>
</reference>
<protein>
    <submittedName>
        <fullName evidence="11">Cyclic peptide export ABC transporter</fullName>
    </submittedName>
</protein>
<evidence type="ECO:0000256" key="7">
    <source>
        <dbReference type="ARBA" id="ARBA00023136"/>
    </source>
</evidence>
<dbReference type="Proteomes" id="UP001555786">
    <property type="component" value="Unassembled WGS sequence"/>
</dbReference>
<dbReference type="Gene3D" id="3.40.50.300">
    <property type="entry name" value="P-loop containing nucleotide triphosphate hydrolases"/>
    <property type="match status" value="1"/>
</dbReference>
<dbReference type="PANTHER" id="PTHR24221">
    <property type="entry name" value="ATP-BINDING CASSETTE SUB-FAMILY B"/>
    <property type="match status" value="1"/>
</dbReference>
<dbReference type="InterPro" id="IPR011527">
    <property type="entry name" value="ABC1_TM_dom"/>
</dbReference>
<evidence type="ECO:0000313" key="11">
    <source>
        <dbReference type="EMBL" id="MEW9309981.1"/>
    </source>
</evidence>
<evidence type="ECO:0000256" key="2">
    <source>
        <dbReference type="ARBA" id="ARBA00022448"/>
    </source>
</evidence>
<feature type="transmembrane region" description="Helical" evidence="8">
    <location>
        <begin position="168"/>
        <end position="191"/>
    </location>
</feature>
<dbReference type="Pfam" id="PF00005">
    <property type="entry name" value="ABC_tran"/>
    <property type="match status" value="1"/>
</dbReference>
<dbReference type="PANTHER" id="PTHR24221:SF654">
    <property type="entry name" value="ATP-BINDING CASSETTE SUB-FAMILY B MEMBER 6"/>
    <property type="match status" value="1"/>
</dbReference>
<dbReference type="InterPro" id="IPR005898">
    <property type="entry name" value="Cyc_pep_transpt_SyrD/YojI"/>
</dbReference>
<dbReference type="InterPro" id="IPR003593">
    <property type="entry name" value="AAA+_ATPase"/>
</dbReference>
<dbReference type="Gene3D" id="1.20.1560.10">
    <property type="entry name" value="ABC transporter type 1, transmembrane domain"/>
    <property type="match status" value="1"/>
</dbReference>
<evidence type="ECO:0000256" key="3">
    <source>
        <dbReference type="ARBA" id="ARBA00022692"/>
    </source>
</evidence>
<feature type="transmembrane region" description="Helical" evidence="8">
    <location>
        <begin position="68"/>
        <end position="93"/>
    </location>
</feature>
<proteinExistence type="predicted"/>
<keyword evidence="4" id="KW-0547">Nucleotide-binding</keyword>
<dbReference type="Pfam" id="PF00664">
    <property type="entry name" value="ABC_membrane"/>
    <property type="match status" value="1"/>
</dbReference>
<keyword evidence="2" id="KW-0813">Transport</keyword>
<dbReference type="CDD" id="cd03225">
    <property type="entry name" value="ABC_cobalt_CbiO_domain1"/>
    <property type="match status" value="1"/>
</dbReference>
<feature type="domain" description="ABC transporter" evidence="9">
    <location>
        <begin position="341"/>
        <end position="563"/>
    </location>
</feature>
<dbReference type="SUPFAM" id="SSF90123">
    <property type="entry name" value="ABC transporter transmembrane region"/>
    <property type="match status" value="1"/>
</dbReference>
<evidence type="ECO:0000256" key="8">
    <source>
        <dbReference type="SAM" id="Phobius"/>
    </source>
</evidence>